<evidence type="ECO:0000313" key="7">
    <source>
        <dbReference type="Proteomes" id="UP000559027"/>
    </source>
</evidence>
<dbReference type="InterPro" id="IPR001680">
    <property type="entry name" value="WD40_rpt"/>
</dbReference>
<organism evidence="6 7">
    <name type="scientific">Leucocoprinus leucothites</name>
    <dbReference type="NCBI Taxonomy" id="201217"/>
    <lineage>
        <taxon>Eukaryota</taxon>
        <taxon>Fungi</taxon>
        <taxon>Dikarya</taxon>
        <taxon>Basidiomycota</taxon>
        <taxon>Agaricomycotina</taxon>
        <taxon>Agaricomycetes</taxon>
        <taxon>Agaricomycetidae</taxon>
        <taxon>Agaricales</taxon>
        <taxon>Agaricineae</taxon>
        <taxon>Agaricaceae</taxon>
        <taxon>Leucocoprinus</taxon>
    </lineage>
</organism>
<dbReference type="GO" id="GO:0016239">
    <property type="term" value="P:positive regulation of macroautophagy"/>
    <property type="evidence" value="ECO:0007669"/>
    <property type="project" value="TreeGrafter"/>
</dbReference>
<proteinExistence type="predicted"/>
<dbReference type="InterPro" id="IPR049566">
    <property type="entry name" value="WDR59_RTC1-like_RING_Znf"/>
</dbReference>
<feature type="repeat" description="WD" evidence="3">
    <location>
        <begin position="125"/>
        <end position="167"/>
    </location>
</feature>
<name>A0A8H5CRZ8_9AGAR</name>
<feature type="region of interest" description="Disordered" evidence="4">
    <location>
        <begin position="325"/>
        <end position="349"/>
    </location>
</feature>
<gene>
    <name evidence="6" type="ORF">D9756_010921</name>
</gene>
<dbReference type="GO" id="GO:0061700">
    <property type="term" value="C:GATOR2 complex"/>
    <property type="evidence" value="ECO:0007669"/>
    <property type="project" value="TreeGrafter"/>
</dbReference>
<dbReference type="GO" id="GO:0005774">
    <property type="term" value="C:vacuolar membrane"/>
    <property type="evidence" value="ECO:0007669"/>
    <property type="project" value="TreeGrafter"/>
</dbReference>
<reference evidence="6 7" key="1">
    <citation type="journal article" date="2020" name="ISME J.">
        <title>Uncovering the hidden diversity of litter-decomposition mechanisms in mushroom-forming fungi.</title>
        <authorList>
            <person name="Floudas D."/>
            <person name="Bentzer J."/>
            <person name="Ahren D."/>
            <person name="Johansson T."/>
            <person name="Persson P."/>
            <person name="Tunlid A."/>
        </authorList>
    </citation>
    <scope>NUCLEOTIDE SEQUENCE [LARGE SCALE GENOMIC DNA]</scope>
    <source>
        <strain evidence="6 7">CBS 146.42</strain>
    </source>
</reference>
<dbReference type="GO" id="GO:0005829">
    <property type="term" value="C:cytosol"/>
    <property type="evidence" value="ECO:0007669"/>
    <property type="project" value="TreeGrafter"/>
</dbReference>
<feature type="compositionally biased region" description="Gly residues" evidence="4">
    <location>
        <begin position="841"/>
        <end position="855"/>
    </location>
</feature>
<keyword evidence="1 3" id="KW-0853">WD repeat</keyword>
<feature type="region of interest" description="Disordered" evidence="4">
    <location>
        <begin position="895"/>
        <end position="1057"/>
    </location>
</feature>
<feature type="compositionally biased region" description="Low complexity" evidence="4">
    <location>
        <begin position="1264"/>
        <end position="1283"/>
    </location>
</feature>
<feature type="compositionally biased region" description="Polar residues" evidence="4">
    <location>
        <begin position="978"/>
        <end position="994"/>
    </location>
</feature>
<dbReference type="InterPro" id="IPR037590">
    <property type="entry name" value="WDR24"/>
</dbReference>
<feature type="compositionally biased region" description="Basic and acidic residues" evidence="4">
    <location>
        <begin position="1041"/>
        <end position="1057"/>
    </location>
</feature>
<evidence type="ECO:0000259" key="5">
    <source>
        <dbReference type="Pfam" id="PF17120"/>
    </source>
</evidence>
<evidence type="ECO:0000256" key="3">
    <source>
        <dbReference type="PROSITE-ProRule" id="PRU00221"/>
    </source>
</evidence>
<feature type="compositionally biased region" description="Low complexity" evidence="4">
    <location>
        <begin position="724"/>
        <end position="741"/>
    </location>
</feature>
<dbReference type="PANTHER" id="PTHR46200">
    <property type="entry name" value="GATOR COMPLEX PROTEIN WDR24"/>
    <property type="match status" value="1"/>
</dbReference>
<feature type="domain" description="WDR59/RTC1-like RING zinc finger" evidence="5">
    <location>
        <begin position="1206"/>
        <end position="1242"/>
    </location>
</feature>
<evidence type="ECO:0000256" key="2">
    <source>
        <dbReference type="ARBA" id="ARBA00022737"/>
    </source>
</evidence>
<feature type="compositionally biased region" description="Low complexity" evidence="4">
    <location>
        <begin position="1018"/>
        <end position="1029"/>
    </location>
</feature>
<feature type="compositionally biased region" description="Low complexity" evidence="4">
    <location>
        <begin position="335"/>
        <end position="349"/>
    </location>
</feature>
<protein>
    <recommendedName>
        <fullName evidence="5">WDR59/RTC1-like RING zinc finger domain-containing protein</fullName>
    </recommendedName>
</protein>
<accession>A0A8H5CRZ8</accession>
<dbReference type="PROSITE" id="PS50082">
    <property type="entry name" value="WD_REPEATS_2"/>
    <property type="match status" value="1"/>
</dbReference>
<feature type="compositionally biased region" description="Polar residues" evidence="4">
    <location>
        <begin position="1253"/>
        <end position="1263"/>
    </location>
</feature>
<dbReference type="GO" id="GO:1904263">
    <property type="term" value="P:positive regulation of TORC1 signaling"/>
    <property type="evidence" value="ECO:0007669"/>
    <property type="project" value="TreeGrafter"/>
</dbReference>
<feature type="compositionally biased region" description="Acidic residues" evidence="4">
    <location>
        <begin position="924"/>
        <end position="933"/>
    </location>
</feature>
<dbReference type="Gene3D" id="2.130.10.10">
    <property type="entry name" value="YVTN repeat-like/Quinoprotein amine dehydrogenase"/>
    <property type="match status" value="1"/>
</dbReference>
<dbReference type="Pfam" id="PF17120">
    <property type="entry name" value="zf-RING_16"/>
    <property type="match status" value="1"/>
</dbReference>
<feature type="compositionally biased region" description="Polar residues" evidence="4">
    <location>
        <begin position="640"/>
        <end position="649"/>
    </location>
</feature>
<feature type="region of interest" description="Disordered" evidence="4">
    <location>
        <begin position="1253"/>
        <end position="1283"/>
    </location>
</feature>
<feature type="region of interest" description="Disordered" evidence="4">
    <location>
        <begin position="619"/>
        <end position="859"/>
    </location>
</feature>
<feature type="compositionally biased region" description="Acidic residues" evidence="4">
    <location>
        <begin position="822"/>
        <end position="839"/>
    </location>
</feature>
<dbReference type="SMART" id="SM00320">
    <property type="entry name" value="WD40"/>
    <property type="match status" value="4"/>
</dbReference>
<dbReference type="InterPro" id="IPR036322">
    <property type="entry name" value="WD40_repeat_dom_sf"/>
</dbReference>
<sequence>MELFDDQRTHPPKGLSRSFRLPKVTLPGGGFISKGEDGRVAVAGRESLRILRVSDTQAGSRGGASKIESTRNLWEGSGLKIDCASTDVAWAYGVFNNKILTSARNGELIMWDMAKNGHTKFERRTKEHLRSIHTMSVSRVVHHYCMTGSADGDFRVWDLRDIQSSVMRVHNPSAIRRVIFSPCLWNPLFVLVGMDNGTLHRWDLKMGQRGLLDRLPVAHTAPITSIDWYSGTEQQHSTQAISFSGQQGPDDYTGNTLGWVASAGLDRCVKIWDLTGPEAVSHMPNKPTHTLHPSYPIRRILWRPNYECELAVVSHADFTVSSHVDHHLHTHQHPGSPGSSGLSSGLQSRAGSGLGLDSVLKSIGELKLMRGEVPKALSSSASLAEQQQQQQQVVVVNGVNSVLTDAVEIWDVRRSWVPKWGVSGTSVEGGVTDVEFADPYTLLAQNTNGTFTRLDMRDMSRPLDAISRTATTWTPSGALAFVTDNAPRWEVPYDDIHPSKLNNQELMTLMKHPPPIKHIGDRPFRPKTQKVGAFNSVQSQFEGEVFVKLAKEYVIEGDDPAGLCMKNMQAVMNVGKPHVAQLWLLMATSLEKRETRSMLPTPPRSPRMARVASLGNIAAAAARQQQHAHHHHPHRPHHVNVSTPTSLPTPGSGVAANYSFPSTTTPTSAAASASHSRSPELSRPPVSAAAIRGSPSYHFPSTPNSSSSAAAKYRSPSTSKRHTPASSNSSSPLHLSTPLPAVQEGGSNSNGAMTTPRRGVQSAYLGRRESIDSGVSRRGGSMLRRQSVSVHRQHRQHPGQSASPVERDRERSVSVSVKYAGEVEDPETDDERDDDDDDTVGIGGIGAEGGSGGVFSDGEEGNVLGLGNLQKSLSPLARFQERERERRRWITTPNTTTVTTPMEGVRTRKDGYLSSSSASPGSTDTEDEGEDTESLFRRGGSKGGRRMSMGSDGRVKHRSRNSTLASLPANAHVHAQRQAPTLSLKHGSQSSTRTIMAIETGEQTSGLGGDERRDEDGATATAGPATASTSRHRGGSAKPSLVKEKQQAHHSYEHENHHHLLEVMKAERVTKRREEIVKVQEERMGGYVWEVVRVGFEELLVVGDVQTAATMAVVAPRELGLSTKRRLHIFDTYIDQLFRCQLYTTAAYFRKHSQVQQIKNMTLLDTTIYTLCGGCKKPIVKPTGHSLDNPVKRPTYSYCLKCKAPTVRCTICRLPVRNMLFQCSICHHGGHQSCYRQYYLNQPMVDIPPVSLDQQRGRSATRTPSTDPPSGGSSSSYSPASPGVQTKLGGRAELAGHPCAAGCGHYCWATLK</sequence>
<dbReference type="InterPro" id="IPR015943">
    <property type="entry name" value="WD40/YVTN_repeat-like_dom_sf"/>
</dbReference>
<evidence type="ECO:0000256" key="1">
    <source>
        <dbReference type="ARBA" id="ARBA00022574"/>
    </source>
</evidence>
<evidence type="ECO:0000256" key="4">
    <source>
        <dbReference type="SAM" id="MobiDB-lite"/>
    </source>
</evidence>
<dbReference type="OrthoDB" id="60955at2759"/>
<keyword evidence="7" id="KW-1185">Reference proteome</keyword>
<comment type="caution">
    <text evidence="6">The sequence shown here is derived from an EMBL/GenBank/DDBJ whole genome shotgun (WGS) entry which is preliminary data.</text>
</comment>
<feature type="compositionally biased region" description="Low complexity" evidence="4">
    <location>
        <begin position="661"/>
        <end position="674"/>
    </location>
</feature>
<feature type="compositionally biased region" description="Basic residues" evidence="4">
    <location>
        <begin position="626"/>
        <end position="638"/>
    </location>
</feature>
<keyword evidence="2" id="KW-0677">Repeat</keyword>
<evidence type="ECO:0000313" key="6">
    <source>
        <dbReference type="EMBL" id="KAF5345968.1"/>
    </source>
</evidence>
<feature type="compositionally biased region" description="Low complexity" evidence="4">
    <location>
        <begin position="914"/>
        <end position="923"/>
    </location>
</feature>
<dbReference type="SUPFAM" id="SSF50978">
    <property type="entry name" value="WD40 repeat-like"/>
    <property type="match status" value="2"/>
</dbReference>
<dbReference type="Proteomes" id="UP000559027">
    <property type="component" value="Unassembled WGS sequence"/>
</dbReference>
<dbReference type="EMBL" id="JAACJO010000037">
    <property type="protein sequence ID" value="KAF5345968.1"/>
    <property type="molecule type" value="Genomic_DNA"/>
</dbReference>
<dbReference type="PANTHER" id="PTHR46200:SF1">
    <property type="entry name" value="GATOR COMPLEX PROTEIN WDR24"/>
    <property type="match status" value="1"/>
</dbReference>